<sequence length="190" mass="21016">MHEVKIDLALVNEKLGRIAAAGRNLAPVMRALREVMQDAVEQNFAQGGRPAWQGLSAKTLKRRPDRVGGKVLTDSARLRNSITAQSDRDTAMVGTNVKYAAIHQFGGTINHAARSGWVRHRTDAKGNLLRQGKNGRLLVFAKDSHKRVKVTRYTSEGWQVKMPARPFLVLTEVDASEMEATVSEYLATLV</sequence>
<evidence type="ECO:0000313" key="2">
    <source>
        <dbReference type="Proteomes" id="UP001180081"/>
    </source>
</evidence>
<reference evidence="1" key="2">
    <citation type="submission" date="2023-06" db="EMBL/GenBank/DDBJ databases">
        <authorList>
            <person name="Lucena T."/>
            <person name="Sun Q."/>
        </authorList>
    </citation>
    <scope>NUCLEOTIDE SEQUENCE</scope>
    <source>
        <strain evidence="1">CECT 7703</strain>
    </source>
</reference>
<keyword evidence="2" id="KW-1185">Reference proteome</keyword>
<reference evidence="1" key="1">
    <citation type="journal article" date="2014" name="Int. J. Syst. Evol. Microbiol.">
        <title>Complete genome of a new Firmicutes species belonging to the dominant human colonic microbiota ('Ruminococcus bicirculans') reveals two chromosomes and a selective capacity to utilize plant glucans.</title>
        <authorList>
            <consortium name="NISC Comparative Sequencing Program"/>
            <person name="Wegmann U."/>
            <person name="Louis P."/>
            <person name="Goesmann A."/>
            <person name="Henrissat B."/>
            <person name="Duncan S.H."/>
            <person name="Flint H.J."/>
        </authorList>
    </citation>
    <scope>NUCLEOTIDE SEQUENCE</scope>
    <source>
        <strain evidence="1">CECT 7703</strain>
    </source>
</reference>
<comment type="caution">
    <text evidence="1">The sequence shown here is derived from an EMBL/GenBank/DDBJ whole genome shotgun (WGS) entry which is preliminary data.</text>
</comment>
<dbReference type="EMBL" id="JAUFPU010000018">
    <property type="protein sequence ID" value="MDN3578704.1"/>
    <property type="molecule type" value="Genomic_DNA"/>
</dbReference>
<name>A0ABT8B9J4_9NEIS</name>
<proteinExistence type="predicted"/>
<accession>A0ABT8B9J4</accession>
<organism evidence="1 2">
    <name type="scientific">Chitinimonas viridis</name>
    <dbReference type="NCBI Taxonomy" id="664880"/>
    <lineage>
        <taxon>Bacteria</taxon>
        <taxon>Pseudomonadati</taxon>
        <taxon>Pseudomonadota</taxon>
        <taxon>Betaproteobacteria</taxon>
        <taxon>Neisseriales</taxon>
        <taxon>Chitinibacteraceae</taxon>
        <taxon>Chitinimonas</taxon>
    </lineage>
</organism>
<dbReference type="Proteomes" id="UP001180081">
    <property type="component" value="Unassembled WGS sequence"/>
</dbReference>
<dbReference type="Pfam" id="PF05069">
    <property type="entry name" value="Phage_tail_S"/>
    <property type="match status" value="1"/>
</dbReference>
<evidence type="ECO:0000313" key="1">
    <source>
        <dbReference type="EMBL" id="MDN3578704.1"/>
    </source>
</evidence>
<dbReference type="RefSeq" id="WP_290334033.1">
    <property type="nucleotide sequence ID" value="NZ_JAUFPU010000018.1"/>
</dbReference>
<gene>
    <name evidence="1" type="ORF">QWZ03_18210</name>
</gene>
<dbReference type="NCBIfam" id="TIGR01635">
    <property type="entry name" value="tail_comp_S"/>
    <property type="match status" value="1"/>
</dbReference>
<dbReference type="InterPro" id="IPR006522">
    <property type="entry name" value="Phage_virion_morphogenesis"/>
</dbReference>
<protein>
    <submittedName>
        <fullName evidence="1">Phage virion morphogenesis protein</fullName>
    </submittedName>
</protein>